<name>A0AC35GQ32_9BILA</name>
<evidence type="ECO:0000313" key="1">
    <source>
        <dbReference type="Proteomes" id="UP000887580"/>
    </source>
</evidence>
<organism evidence="1 2">
    <name type="scientific">Panagrolaimus sp. PS1159</name>
    <dbReference type="NCBI Taxonomy" id="55785"/>
    <lineage>
        <taxon>Eukaryota</taxon>
        <taxon>Metazoa</taxon>
        <taxon>Ecdysozoa</taxon>
        <taxon>Nematoda</taxon>
        <taxon>Chromadorea</taxon>
        <taxon>Rhabditida</taxon>
        <taxon>Tylenchina</taxon>
        <taxon>Panagrolaimomorpha</taxon>
        <taxon>Panagrolaimoidea</taxon>
        <taxon>Panagrolaimidae</taxon>
        <taxon>Panagrolaimus</taxon>
    </lineage>
</organism>
<accession>A0AC35GQ32</accession>
<proteinExistence type="predicted"/>
<evidence type="ECO:0000313" key="2">
    <source>
        <dbReference type="WBParaSite" id="PS1159_v2.g7641.t1"/>
    </source>
</evidence>
<dbReference type="WBParaSite" id="PS1159_v2.g7641.t1">
    <property type="protein sequence ID" value="PS1159_v2.g7641.t1"/>
    <property type="gene ID" value="PS1159_v2.g7641"/>
</dbReference>
<dbReference type="Proteomes" id="UP000887580">
    <property type="component" value="Unplaced"/>
</dbReference>
<sequence>MFPSFIFVITGFLLFSMNFMVSDAGYLGGRAFITGKPSYKSGPCYIVDQIETCPIGYTPCILGRCYYFPEHPSIIHKKNSTTPA</sequence>
<protein>
    <submittedName>
        <fullName evidence="2">Uncharacterized protein</fullName>
    </submittedName>
</protein>
<reference evidence="2" key="1">
    <citation type="submission" date="2022-11" db="UniProtKB">
        <authorList>
            <consortium name="WormBaseParasite"/>
        </authorList>
    </citation>
    <scope>IDENTIFICATION</scope>
</reference>